<dbReference type="InterPro" id="IPR014001">
    <property type="entry name" value="Helicase_ATP-bd"/>
</dbReference>
<evidence type="ECO:0000313" key="10">
    <source>
        <dbReference type="EMBL" id="ODQ48353.1"/>
    </source>
</evidence>
<evidence type="ECO:0000256" key="1">
    <source>
        <dbReference type="ARBA" id="ARBA00022741"/>
    </source>
</evidence>
<dbReference type="InterPro" id="IPR002464">
    <property type="entry name" value="DNA/RNA_helicase_DEAH_CS"/>
</dbReference>
<dbReference type="InterPro" id="IPR006575">
    <property type="entry name" value="RWD_dom"/>
</dbReference>
<sequence length="1425" mass="161728">MAKKSKKESTPVEEPASDSKKGGKKGSKSSKNGKEEPVSSGKSNTPVKNGRAIVAQTSSWTGKLPGSLLHEHCQKQKWNKVEYDMKKLTDGFIAIPQLSWENPKTKELITIKFHPPKEIVKPQETPLEARHYAATYALHRIAFNKNLHMVLPKNHKDLWSDLEAERKRITADNEKRARLEYANDPFSAVLEKRKTDDAKKKDREAKQASLEKVKKAAIVIGSSPSTTSKTSAVTAKREKSSYAESRSENFSTADADDRLSKVNKVSFPRKVWDNSILFDLDSDIAISIEDAIRNHIEWSEETQKSVEVVDKDDSYAPLLEKIGFRKTHIDESLKYTYTFNDSLEWLIFHLPEDDLPACFAKDDSVSNVKLKIARDLDQERLIAKLVQGGYSRNDAISSLQHNNFDLTKSAVFLTNSLFKDKPPTEKSKTSDSLTEWVEEKNSLSIIYESKIIEDDPPKDDVFGISLNVEGLRPKLLSLKVYRSESYPYDICGMFIVVNDPSYSLPNYIKLSIITYLVEYLYEIGALGMPYIYTCVDWLEQNIMRIINNPGPLYIPPDELTKLKNSRDSNSLSSGDKPALEKKSIKVRKLDTVKIENHYLERVKSSGFEKSIISRSKLPAWKKQSDIVKIINDNRVCLVTGETGSGKSTQIVQFVLDDLNRKKDYQTTMICTQPRRISAIALADRISEERTDRCGKETGYIIRGENKTSDETRISFVTTGVMLRMIQSIFGREKEVQDSFFKNLGYIFIDEVHERSIDGDFLLIILKKMIKNFPNLKIILMSATIDKSIFDGYFGQITTNEIAHVHIEGRTFPIDDFYLDDVLNMTNFKVSRGRASSYFNHDDDLNIVAPSAESKYFQQGNINYELIAELVYRVNEDLDSKNDKGSILIFLPGAMEIKKCLNNIEDDHFWKLPLHSALSSQEQKKIFQNPPHGKRKIIAATNIAETSITIPDAVAVIDTGRVKSVQYDLKSNNTKLVEIWVSRAEAKQRRGRAGRIRNGLCYKLFTKETERKMIPQPIPEIKRTKLESVYLVVKAIGVNNVYEFLQSGLDAPHENNVYNAKRALEDIGALRPNNDELTALGKYLSMLPTDLKSGKVLIYGCIFGCLENSLTLAAIGVTGSPFSCKHEDRSAMKEVQQKFGKDNGDSIAILNAYKDFKSYSSMKERRKFCSDNFLSILRMNDIEATRLQYLNSLREIGFIPFSYDYGKDRNSDEVLRFNRNNDSMSIVKSILTASLYPQLAMVELPDVKYAQSIGGAIALDPEFKKIKYWTRNEYYRKLFDKGELEVSENKSSERIYPATRIFMHPSSSLFINDEKSRVNPSFIVFNDSQETSKLYAYGVTPSSKISVLLFGGSISYDVTSFAGSAKSKGIIMDNWLPIRTWCKNAVLIGKLRILLDKTVRARLEDPRSNAGQDVLKIIEELIKISL</sequence>
<dbReference type="InterPro" id="IPR056328">
    <property type="entry name" value="DSRM_DHX29"/>
</dbReference>
<dbReference type="InterPro" id="IPR056890">
    <property type="entry name" value="UBA_DHX29-like"/>
</dbReference>
<dbReference type="Gene3D" id="3.40.50.300">
    <property type="entry name" value="P-loop containing nucleotide triphosphate hydrolases"/>
    <property type="match status" value="2"/>
</dbReference>
<dbReference type="SMART" id="SM00490">
    <property type="entry name" value="HELICc"/>
    <property type="match status" value="1"/>
</dbReference>
<dbReference type="Pfam" id="PF00270">
    <property type="entry name" value="DEAD"/>
    <property type="match status" value="1"/>
</dbReference>
<dbReference type="PROSITE" id="PS50908">
    <property type="entry name" value="RWD"/>
    <property type="match status" value="1"/>
</dbReference>
<dbReference type="GO" id="GO:0008186">
    <property type="term" value="F:ATP-dependent activity, acting on RNA"/>
    <property type="evidence" value="ECO:0007669"/>
    <property type="project" value="UniProtKB-ARBA"/>
</dbReference>
<dbReference type="PANTHER" id="PTHR18934:SF267">
    <property type="entry name" value="ATP-DEPENDENT RNA HELICASE YLR419W-RELATED"/>
    <property type="match status" value="1"/>
</dbReference>
<protein>
    <recommendedName>
        <fullName evidence="12">RNA helicase</fullName>
    </recommendedName>
</protein>
<dbReference type="GO" id="GO:1990904">
    <property type="term" value="C:ribonucleoprotein complex"/>
    <property type="evidence" value="ECO:0007669"/>
    <property type="project" value="UniProtKB-ARBA"/>
</dbReference>
<dbReference type="EMBL" id="KV454001">
    <property type="protein sequence ID" value="ODQ48353.1"/>
    <property type="molecule type" value="Genomic_DNA"/>
</dbReference>
<dbReference type="SMART" id="SM00487">
    <property type="entry name" value="DEXDc"/>
    <property type="match status" value="1"/>
</dbReference>
<dbReference type="Pfam" id="PF00271">
    <property type="entry name" value="Helicase_C"/>
    <property type="match status" value="1"/>
</dbReference>
<dbReference type="GeneID" id="30176832"/>
<feature type="domain" description="RWD" evidence="7">
    <location>
        <begin position="438"/>
        <end position="545"/>
    </location>
</feature>
<keyword evidence="3" id="KW-0347">Helicase</keyword>
<dbReference type="CDD" id="cd17917">
    <property type="entry name" value="DEXHc_RHA-like"/>
    <property type="match status" value="1"/>
</dbReference>
<feature type="domain" description="Helicase ATP-binding" evidence="8">
    <location>
        <begin position="627"/>
        <end position="802"/>
    </location>
</feature>
<dbReference type="PROSITE" id="PS51192">
    <property type="entry name" value="HELICASE_ATP_BIND_1"/>
    <property type="match status" value="1"/>
</dbReference>
<dbReference type="CDD" id="cd23827">
    <property type="entry name" value="RWD_YLR419W-like"/>
    <property type="match status" value="1"/>
</dbReference>
<evidence type="ECO:0000256" key="5">
    <source>
        <dbReference type="SAM" id="MobiDB-lite"/>
    </source>
</evidence>
<dbReference type="RefSeq" id="XP_019019466.1">
    <property type="nucleotide sequence ID" value="XM_019160145.1"/>
</dbReference>
<evidence type="ECO:0000259" key="6">
    <source>
        <dbReference type="PROSITE" id="PS50030"/>
    </source>
</evidence>
<dbReference type="Pfam" id="PF05773">
    <property type="entry name" value="RWD"/>
    <property type="match status" value="1"/>
</dbReference>
<evidence type="ECO:0000259" key="9">
    <source>
        <dbReference type="PROSITE" id="PS51194"/>
    </source>
</evidence>
<dbReference type="Pfam" id="PF24899">
    <property type="entry name" value="UBA_DHX29"/>
    <property type="match status" value="1"/>
</dbReference>
<dbReference type="InterPro" id="IPR011545">
    <property type="entry name" value="DEAD/DEAH_box_helicase_dom"/>
</dbReference>
<dbReference type="PROSITE" id="PS00690">
    <property type="entry name" value="DEAH_ATP_HELICASE"/>
    <property type="match status" value="1"/>
</dbReference>
<evidence type="ECO:0000259" key="8">
    <source>
        <dbReference type="PROSITE" id="PS51192"/>
    </source>
</evidence>
<dbReference type="InterPro" id="IPR011709">
    <property type="entry name" value="DEAD-box_helicase_OB_fold"/>
</dbReference>
<dbReference type="Pfam" id="PF24385">
    <property type="entry name" value="DSRM_DHX29"/>
    <property type="match status" value="1"/>
</dbReference>
<keyword evidence="2" id="KW-0378">Hydrolase</keyword>
<dbReference type="GO" id="GO:0004386">
    <property type="term" value="F:helicase activity"/>
    <property type="evidence" value="ECO:0007669"/>
    <property type="project" value="UniProtKB-KW"/>
</dbReference>
<dbReference type="SUPFAM" id="SSF54495">
    <property type="entry name" value="UBC-like"/>
    <property type="match status" value="1"/>
</dbReference>
<keyword evidence="4" id="KW-0067">ATP-binding</keyword>
<dbReference type="STRING" id="763406.A0A1E3NS07"/>
<feature type="region of interest" description="Disordered" evidence="5">
    <location>
        <begin position="1"/>
        <end position="50"/>
    </location>
</feature>
<dbReference type="Proteomes" id="UP000094455">
    <property type="component" value="Unassembled WGS sequence"/>
</dbReference>
<accession>A0A1E3NS07</accession>
<dbReference type="InterPro" id="IPR015940">
    <property type="entry name" value="UBA"/>
</dbReference>
<dbReference type="GO" id="GO:0016787">
    <property type="term" value="F:hydrolase activity"/>
    <property type="evidence" value="ECO:0007669"/>
    <property type="project" value="UniProtKB-KW"/>
</dbReference>
<dbReference type="CDD" id="cd18791">
    <property type="entry name" value="SF2_C_RHA"/>
    <property type="match status" value="1"/>
</dbReference>
<dbReference type="GO" id="GO:0003723">
    <property type="term" value="F:RNA binding"/>
    <property type="evidence" value="ECO:0007669"/>
    <property type="project" value="TreeGrafter"/>
</dbReference>
<keyword evidence="1" id="KW-0547">Nucleotide-binding</keyword>
<dbReference type="Pfam" id="PF07717">
    <property type="entry name" value="OB_NTP_bind"/>
    <property type="match status" value="1"/>
</dbReference>
<evidence type="ECO:0000256" key="3">
    <source>
        <dbReference type="ARBA" id="ARBA00022806"/>
    </source>
</evidence>
<dbReference type="InterPro" id="IPR007502">
    <property type="entry name" value="Helicase-assoc_dom"/>
</dbReference>
<feature type="region of interest" description="Disordered" evidence="5">
    <location>
        <begin position="224"/>
        <end position="248"/>
    </location>
</feature>
<dbReference type="InterPro" id="IPR016135">
    <property type="entry name" value="UBQ-conjugating_enzyme/RWD"/>
</dbReference>
<dbReference type="PROSITE" id="PS51194">
    <property type="entry name" value="HELICASE_CTER"/>
    <property type="match status" value="1"/>
</dbReference>
<evidence type="ECO:0008006" key="12">
    <source>
        <dbReference type="Google" id="ProtNLM"/>
    </source>
</evidence>
<gene>
    <name evidence="10" type="ORF">PICMEDRAFT_13940</name>
</gene>
<feature type="compositionally biased region" description="Basic and acidic residues" evidence="5">
    <location>
        <begin position="235"/>
        <end position="247"/>
    </location>
</feature>
<dbReference type="OrthoDB" id="5600252at2759"/>
<dbReference type="GO" id="GO:0005524">
    <property type="term" value="F:ATP binding"/>
    <property type="evidence" value="ECO:0007669"/>
    <property type="project" value="UniProtKB-KW"/>
</dbReference>
<dbReference type="SUPFAM" id="SSF52540">
    <property type="entry name" value="P-loop containing nucleoside triphosphate hydrolases"/>
    <property type="match status" value="1"/>
</dbReference>
<feature type="compositionally biased region" description="Low complexity" evidence="5">
    <location>
        <begin position="224"/>
        <end position="234"/>
    </location>
</feature>
<evidence type="ECO:0000256" key="2">
    <source>
        <dbReference type="ARBA" id="ARBA00022801"/>
    </source>
</evidence>
<dbReference type="Gene3D" id="1.20.120.1080">
    <property type="match status" value="1"/>
</dbReference>
<feature type="domain" description="Helicase C-terminal" evidence="9">
    <location>
        <begin position="865"/>
        <end position="1036"/>
    </location>
</feature>
<evidence type="ECO:0000256" key="4">
    <source>
        <dbReference type="ARBA" id="ARBA00022840"/>
    </source>
</evidence>
<feature type="domain" description="UBA" evidence="6">
    <location>
        <begin position="375"/>
        <end position="416"/>
    </location>
</feature>
<evidence type="ECO:0000259" key="7">
    <source>
        <dbReference type="PROSITE" id="PS50908"/>
    </source>
</evidence>
<proteinExistence type="predicted"/>
<keyword evidence="11" id="KW-1185">Reference proteome</keyword>
<dbReference type="PANTHER" id="PTHR18934">
    <property type="entry name" value="ATP-DEPENDENT RNA HELICASE"/>
    <property type="match status" value="1"/>
</dbReference>
<dbReference type="InterPro" id="IPR001650">
    <property type="entry name" value="Helicase_C-like"/>
</dbReference>
<organism evidence="10 11">
    <name type="scientific">Pichia membranifaciens NRRL Y-2026</name>
    <dbReference type="NCBI Taxonomy" id="763406"/>
    <lineage>
        <taxon>Eukaryota</taxon>
        <taxon>Fungi</taxon>
        <taxon>Dikarya</taxon>
        <taxon>Ascomycota</taxon>
        <taxon>Saccharomycotina</taxon>
        <taxon>Pichiomycetes</taxon>
        <taxon>Pichiales</taxon>
        <taxon>Pichiaceae</taxon>
        <taxon>Pichia</taxon>
    </lineage>
</organism>
<name>A0A1E3NS07_9ASCO</name>
<evidence type="ECO:0000313" key="11">
    <source>
        <dbReference type="Proteomes" id="UP000094455"/>
    </source>
</evidence>
<reference evidence="10 11" key="1">
    <citation type="journal article" date="2016" name="Proc. Natl. Acad. Sci. U.S.A.">
        <title>Comparative genomics of biotechnologically important yeasts.</title>
        <authorList>
            <person name="Riley R."/>
            <person name="Haridas S."/>
            <person name="Wolfe K.H."/>
            <person name="Lopes M.R."/>
            <person name="Hittinger C.T."/>
            <person name="Goeker M."/>
            <person name="Salamov A.A."/>
            <person name="Wisecaver J.H."/>
            <person name="Long T.M."/>
            <person name="Calvey C.H."/>
            <person name="Aerts A.L."/>
            <person name="Barry K.W."/>
            <person name="Choi C."/>
            <person name="Clum A."/>
            <person name="Coughlan A.Y."/>
            <person name="Deshpande S."/>
            <person name="Douglass A.P."/>
            <person name="Hanson S.J."/>
            <person name="Klenk H.-P."/>
            <person name="LaButti K.M."/>
            <person name="Lapidus A."/>
            <person name="Lindquist E.A."/>
            <person name="Lipzen A.M."/>
            <person name="Meier-Kolthoff J.P."/>
            <person name="Ohm R.A."/>
            <person name="Otillar R.P."/>
            <person name="Pangilinan J.L."/>
            <person name="Peng Y."/>
            <person name="Rokas A."/>
            <person name="Rosa C.A."/>
            <person name="Scheuner C."/>
            <person name="Sibirny A.A."/>
            <person name="Slot J.C."/>
            <person name="Stielow J.B."/>
            <person name="Sun H."/>
            <person name="Kurtzman C.P."/>
            <person name="Blackwell M."/>
            <person name="Grigoriev I.V."/>
            <person name="Jeffries T.W."/>
        </authorList>
    </citation>
    <scope>NUCLEOTIDE SEQUENCE [LARGE SCALE GENOMIC DNA]</scope>
    <source>
        <strain evidence="10 11">NRRL Y-2026</strain>
    </source>
</reference>
<dbReference type="InterPro" id="IPR027417">
    <property type="entry name" value="P-loop_NTPase"/>
</dbReference>
<dbReference type="PROSITE" id="PS50030">
    <property type="entry name" value="UBA"/>
    <property type="match status" value="1"/>
</dbReference>
<dbReference type="SMART" id="SM00847">
    <property type="entry name" value="HA2"/>
    <property type="match status" value="1"/>
</dbReference>